<evidence type="ECO:0000256" key="1">
    <source>
        <dbReference type="SAM" id="MobiDB-lite"/>
    </source>
</evidence>
<sequence length="532" mass="56343">MSDATSQRVVPGAPAPPPPTKSQLKKKRKAKAKTNDQTGDSPVEISDTITTAAQIPDATTAALVEKAPEATDIQQGIVAPELVAQPSQSEAQSTTDDVTIKLSPIVDLINKRLKATNKKITRITTYTKADPTTLNDDQKRAVTSLSALEAVSKELSEVKKAVEVHEAELAIELSSKRRAAEEAEKLRISNAVAATEASGIEKTANVVSFIRMIKLLGSGELDLSSLGFSQGEIDAVNGAGTVLLGSDAEHRNVVIRGFSSLNGHFEDISYSHLLEICERALSPPAPTTEAPVLEELEESASQPAAADEEPEPDPVVSVTASMTTSGSFHFMQASELDTPSFEENVEWVETTDAVDSSEQVEHVPPVNGHVEETPVNEVPASNEPIDWAAEDEDELPSIDNLHATFGKSGSATPTVQPEPQEQLETPEPTVNGHPPLQPMSTVEEDGFTQARGGRGRGRGFRGERGFRGGFRGSDRGGSDRGSGSRGRYRGGGDRGGARGRGDWRGGDGEFHSRGRGRGRGRGGPGPSSAQAA</sequence>
<feature type="compositionally biased region" description="Low complexity" evidence="1">
    <location>
        <begin position="412"/>
        <end position="430"/>
    </location>
</feature>
<accession>A0AA38P7Z7</accession>
<organism evidence="2 3">
    <name type="scientific">Lentinula raphanica</name>
    <dbReference type="NCBI Taxonomy" id="153919"/>
    <lineage>
        <taxon>Eukaryota</taxon>
        <taxon>Fungi</taxon>
        <taxon>Dikarya</taxon>
        <taxon>Basidiomycota</taxon>
        <taxon>Agaricomycotina</taxon>
        <taxon>Agaricomycetes</taxon>
        <taxon>Agaricomycetidae</taxon>
        <taxon>Agaricales</taxon>
        <taxon>Marasmiineae</taxon>
        <taxon>Omphalotaceae</taxon>
        <taxon>Lentinula</taxon>
    </lineage>
</organism>
<feature type="region of interest" description="Disordered" evidence="1">
    <location>
        <begin position="1"/>
        <end position="46"/>
    </location>
</feature>
<proteinExistence type="predicted"/>
<feature type="region of interest" description="Disordered" evidence="1">
    <location>
        <begin position="294"/>
        <end position="318"/>
    </location>
</feature>
<dbReference type="Proteomes" id="UP001163846">
    <property type="component" value="Unassembled WGS sequence"/>
</dbReference>
<keyword evidence="3" id="KW-1185">Reference proteome</keyword>
<dbReference type="AlphaFoldDB" id="A0AA38P7Z7"/>
<dbReference type="EMBL" id="MU806208">
    <property type="protein sequence ID" value="KAJ3838008.1"/>
    <property type="molecule type" value="Genomic_DNA"/>
</dbReference>
<gene>
    <name evidence="2" type="ORF">F5878DRAFT_563132</name>
</gene>
<feature type="region of interest" description="Disordered" evidence="1">
    <location>
        <begin position="401"/>
        <end position="532"/>
    </location>
</feature>
<feature type="compositionally biased region" description="Basic residues" evidence="1">
    <location>
        <begin position="23"/>
        <end position="32"/>
    </location>
</feature>
<reference evidence="2" key="1">
    <citation type="submission" date="2022-08" db="EMBL/GenBank/DDBJ databases">
        <authorList>
            <consortium name="DOE Joint Genome Institute"/>
            <person name="Min B."/>
            <person name="Riley R."/>
            <person name="Sierra-Patev S."/>
            <person name="Naranjo-Ortiz M."/>
            <person name="Looney B."/>
            <person name="Konkel Z."/>
            <person name="Slot J.C."/>
            <person name="Sakamoto Y."/>
            <person name="Steenwyk J.L."/>
            <person name="Rokas A."/>
            <person name="Carro J."/>
            <person name="Camarero S."/>
            <person name="Ferreira P."/>
            <person name="Molpeceres G."/>
            <person name="Ruiz-Duenas F.J."/>
            <person name="Serrano A."/>
            <person name="Henrissat B."/>
            <person name="Drula E."/>
            <person name="Hughes K.W."/>
            <person name="Mata J.L."/>
            <person name="Ishikawa N.K."/>
            <person name="Vargas-Isla R."/>
            <person name="Ushijima S."/>
            <person name="Smith C.A."/>
            <person name="Ahrendt S."/>
            <person name="Andreopoulos W."/>
            <person name="He G."/>
            <person name="Labutti K."/>
            <person name="Lipzen A."/>
            <person name="Ng V."/>
            <person name="Sandor L."/>
            <person name="Barry K."/>
            <person name="Martinez A.T."/>
            <person name="Xiao Y."/>
            <person name="Gibbons J.G."/>
            <person name="Terashima K."/>
            <person name="Hibbett D.S."/>
            <person name="Grigoriev I.V."/>
        </authorList>
    </citation>
    <scope>NUCLEOTIDE SEQUENCE</scope>
    <source>
        <strain evidence="2">TFB9207</strain>
    </source>
</reference>
<feature type="compositionally biased region" description="Basic and acidic residues" evidence="1">
    <location>
        <begin position="460"/>
        <end position="478"/>
    </location>
</feature>
<name>A0AA38P7Z7_9AGAR</name>
<comment type="caution">
    <text evidence="2">The sequence shown here is derived from an EMBL/GenBank/DDBJ whole genome shotgun (WGS) entry which is preliminary data.</text>
</comment>
<feature type="compositionally biased region" description="Basic and acidic residues" evidence="1">
    <location>
        <begin position="490"/>
        <end position="512"/>
    </location>
</feature>
<protein>
    <submittedName>
        <fullName evidence="2">Uncharacterized protein</fullName>
    </submittedName>
</protein>
<evidence type="ECO:0000313" key="2">
    <source>
        <dbReference type="EMBL" id="KAJ3838008.1"/>
    </source>
</evidence>
<evidence type="ECO:0000313" key="3">
    <source>
        <dbReference type="Proteomes" id="UP001163846"/>
    </source>
</evidence>